<evidence type="ECO:0000313" key="2">
    <source>
        <dbReference type="Proteomes" id="UP001589776"/>
    </source>
</evidence>
<comment type="caution">
    <text evidence="1">The sequence shown here is derived from an EMBL/GenBank/DDBJ whole genome shotgun (WGS) entry which is preliminary data.</text>
</comment>
<dbReference type="RefSeq" id="WP_377470609.1">
    <property type="nucleotide sequence ID" value="NZ_JBHLWN010000049.1"/>
</dbReference>
<dbReference type="EMBL" id="JBHLWN010000049">
    <property type="protein sequence ID" value="MFC0213312.1"/>
    <property type="molecule type" value="Genomic_DNA"/>
</dbReference>
<dbReference type="Gene3D" id="3.20.20.370">
    <property type="entry name" value="Glycoside hydrolase/deacetylase"/>
    <property type="match status" value="1"/>
</dbReference>
<accession>A0ABV6DL34</accession>
<name>A0ABV6DL34_9BACL</name>
<evidence type="ECO:0000313" key="1">
    <source>
        <dbReference type="EMBL" id="MFC0213312.1"/>
    </source>
</evidence>
<dbReference type="PANTHER" id="PTHR34216:SF3">
    <property type="entry name" value="POLY-BETA-1,6-N-ACETYL-D-GLUCOSAMINE N-DEACETYLASE"/>
    <property type="match status" value="1"/>
</dbReference>
<proteinExistence type="predicted"/>
<evidence type="ECO:0008006" key="3">
    <source>
        <dbReference type="Google" id="ProtNLM"/>
    </source>
</evidence>
<organism evidence="1 2">
    <name type="scientific">Paenibacillus chartarius</name>
    <dbReference type="NCBI Taxonomy" id="747481"/>
    <lineage>
        <taxon>Bacteria</taxon>
        <taxon>Bacillati</taxon>
        <taxon>Bacillota</taxon>
        <taxon>Bacilli</taxon>
        <taxon>Bacillales</taxon>
        <taxon>Paenibacillaceae</taxon>
        <taxon>Paenibacillus</taxon>
    </lineage>
</organism>
<dbReference type="SUPFAM" id="SSF88713">
    <property type="entry name" value="Glycoside hydrolase/deacetylase"/>
    <property type="match status" value="1"/>
</dbReference>
<keyword evidence="2" id="KW-1185">Reference proteome</keyword>
<gene>
    <name evidence="1" type="ORF">ACFFK0_12760</name>
</gene>
<dbReference type="PANTHER" id="PTHR34216">
    <property type="match status" value="1"/>
</dbReference>
<dbReference type="Proteomes" id="UP001589776">
    <property type="component" value="Unassembled WGS sequence"/>
</dbReference>
<dbReference type="InterPro" id="IPR011330">
    <property type="entry name" value="Glyco_hydro/deAcase_b/a-brl"/>
</dbReference>
<protein>
    <recommendedName>
        <fullName evidence="3">NodB homology domain-containing protein</fullName>
    </recommendedName>
</protein>
<reference evidence="1 2" key="1">
    <citation type="submission" date="2024-09" db="EMBL/GenBank/DDBJ databases">
        <authorList>
            <person name="Sun Q."/>
            <person name="Mori K."/>
        </authorList>
    </citation>
    <scope>NUCLEOTIDE SEQUENCE [LARGE SCALE GENOMIC DNA]</scope>
    <source>
        <strain evidence="1 2">CCM 7759</strain>
    </source>
</reference>
<sequence length="340" mass="38229">MPGNEGGGISQTDEDLVPYHGPIEHIFFHPLVIYPELAFDGDRMSRGYDDWFVTVKEFKAIIDSLYKHNFMLIDLNSIYELQEADGKKQTKAKELRLPKGKKPIVLSIDDMNYYDYMLQNGNANKLVIDDNGEIATYSVSPKGEKITSRDNEIVPILDDFVKVHPDFSLNGAKGLIALTGYEGVLGYRTNKKDAPNYEEEKQGALRIIDRLKSTGWSFASHGYGHLDARKVGLDRLTEDTARWKDEVETLTGPTNIYVYPFGSSVLPGDPKYAALLKAGFTVLCSVGPAPYLKWMPDSLMMDRRHIDGIALKTQQSKLVDMFDANEVLDPVRAELLDSMH</sequence>
<dbReference type="InterPro" id="IPR051398">
    <property type="entry name" value="Polysacch_Deacetylase"/>
</dbReference>